<name>A0AA96V5U4_9EURY</name>
<evidence type="ECO:0000313" key="3">
    <source>
        <dbReference type="EMBL" id="WNY27267.1"/>
    </source>
</evidence>
<keyword evidence="1" id="KW-0472">Membrane</keyword>
<dbReference type="InterPro" id="IPR029062">
    <property type="entry name" value="Class_I_gatase-like"/>
</dbReference>
<reference evidence="3 4" key="1">
    <citation type="submission" date="2023-07" db="EMBL/GenBank/DDBJ databases">
        <title>Closed genome sequence of Methanosarcinaceae archaeon Am2.</title>
        <authorList>
            <person name="Poehlein A."/>
            <person name="Protasov E."/>
            <person name="Platt K."/>
            <person name="Reeh H."/>
            <person name="Daniel R."/>
            <person name="Brune A."/>
        </authorList>
    </citation>
    <scope>NUCLEOTIDE SEQUENCE [LARGE SCALE GENOMIC DNA]</scope>
    <source>
        <strain evidence="3 4">Am2</strain>
    </source>
</reference>
<evidence type="ECO:0000259" key="2">
    <source>
        <dbReference type="PROSITE" id="PS50234"/>
    </source>
</evidence>
<dbReference type="InterPro" id="IPR036465">
    <property type="entry name" value="vWFA_dom_sf"/>
</dbReference>
<dbReference type="Gene3D" id="3.40.50.880">
    <property type="match status" value="2"/>
</dbReference>
<sequence length="892" mass="98137">MMSFAYPWILILLIPVLFLAVRYFKKASGRKQKILFATRGIIAALLVLSLASPMVMMTVTKTNDNPELILISDTTESMRYFKSGIGQDLYEYFSGTIDVQYDTLTGNYTALGEKIIQYADGKNKLLLVSDGNSNYGTDLEEAINFSKGTNTQVSAVIPDLIQNDMSVEMTGDKSIIVGNEQEFGIVVRQAGNSNASYNYEVYADGSLIERGSGKLNGSEKTTTFTTKFSTLGAHTLRVSISSAADSDKINNNFTKSVYVIEKPNVIVVTSEANASLTQVVGTLYNVTVVTSLSQFTDLDRALSSTKTVVMDNVYIGNITDSQVVSLKNYVSNGGGLVVVGGTSSYGYPEGHSYLNTSFEKLLPVVSVPSDWEGTQDVLLFIDVSDSGNSFASNNETLLSNIKKTSFEIIDNEYFKDANITYLTIGDPKREVSGEFYYVGNPKESDELKNQIENLKTGDGDTDLVDTFEDAVEILDNRSGQPLIIIMSDGNVVGRHSYAELLAATNKMKDYGATILFINIYTGGSIRPDQFRDSAGTPYAKKLMTDYGKKGVYIQSNKGLPVDPDFKEMLGDSGKNNTNRTESSLYISNPKHFIVQNVNLTETNVSGYNSVTPKAGSDKLVIASDGAPVLTVWRYGLGRVASLTTDNGVGRGNYWASDLYTAPGSKLVASTVNWVMGDPNRESGIVIDAPDTSVGLPTVLRVNMYDPGIPVLTLGGQKLILTMESENVYTSELMFNKSGLYNISGYPISVNYPIEYQEIGVNPDFRRLVESTGGDIYTPAEAKAYFIKSVTDDTTYKTKEVVNFSVYLLLLALIIFLVEIVYRRVREIKELRRLHDEYEKAEKEGGDGIPPTYFKAHGWSYTDKEEGKEEPGILSSYSKLKSTLKQKREQLKK</sequence>
<feature type="domain" description="VWFA" evidence="2">
    <location>
        <begin position="376"/>
        <end position="569"/>
    </location>
</feature>
<evidence type="ECO:0000256" key="1">
    <source>
        <dbReference type="SAM" id="Phobius"/>
    </source>
</evidence>
<dbReference type="PANTHER" id="PTHR37947">
    <property type="entry name" value="BLL2462 PROTEIN"/>
    <property type="match status" value="1"/>
</dbReference>
<protein>
    <recommendedName>
        <fullName evidence="2">VWFA domain-containing protein</fullName>
    </recommendedName>
</protein>
<evidence type="ECO:0000313" key="4">
    <source>
        <dbReference type="Proteomes" id="UP001304970"/>
    </source>
</evidence>
<proteinExistence type="predicted"/>
<dbReference type="PROSITE" id="PS50234">
    <property type="entry name" value="VWFA"/>
    <property type="match status" value="1"/>
</dbReference>
<organism evidence="3 4">
    <name type="scientific">Methanolapillus ohkumae</name>
    <dbReference type="NCBI Taxonomy" id="3028298"/>
    <lineage>
        <taxon>Archaea</taxon>
        <taxon>Methanobacteriati</taxon>
        <taxon>Methanobacteriota</taxon>
        <taxon>Stenosarchaea group</taxon>
        <taxon>Methanomicrobia</taxon>
        <taxon>Methanosarcinales</taxon>
        <taxon>Methanosarcinaceae</taxon>
        <taxon>Methanolapillus</taxon>
    </lineage>
</organism>
<dbReference type="SUPFAM" id="SSF52317">
    <property type="entry name" value="Class I glutamine amidotransferase-like"/>
    <property type="match status" value="1"/>
</dbReference>
<dbReference type="Gene3D" id="2.60.40.10">
    <property type="entry name" value="Immunoglobulins"/>
    <property type="match status" value="1"/>
</dbReference>
<dbReference type="AlphaFoldDB" id="A0AA96V5U4"/>
<keyword evidence="4" id="KW-1185">Reference proteome</keyword>
<keyword evidence="1" id="KW-1133">Transmembrane helix</keyword>
<dbReference type="EMBL" id="CP131061">
    <property type="protein sequence ID" value="WNY27267.1"/>
    <property type="molecule type" value="Genomic_DNA"/>
</dbReference>
<accession>A0AA96V5U4</accession>
<gene>
    <name evidence="3" type="ORF">MsAm2_10590</name>
</gene>
<feature type="transmembrane region" description="Helical" evidence="1">
    <location>
        <begin position="6"/>
        <end position="24"/>
    </location>
</feature>
<feature type="transmembrane region" description="Helical" evidence="1">
    <location>
        <begin position="36"/>
        <end position="56"/>
    </location>
</feature>
<dbReference type="InterPro" id="IPR002035">
    <property type="entry name" value="VWF_A"/>
</dbReference>
<dbReference type="PANTHER" id="PTHR37947:SF1">
    <property type="entry name" value="BLL2462 PROTEIN"/>
    <property type="match status" value="1"/>
</dbReference>
<dbReference type="InterPro" id="IPR013783">
    <property type="entry name" value="Ig-like_fold"/>
</dbReference>
<dbReference type="Proteomes" id="UP001304970">
    <property type="component" value="Chromosome"/>
</dbReference>
<keyword evidence="1" id="KW-0812">Transmembrane</keyword>
<dbReference type="SUPFAM" id="SSF53300">
    <property type="entry name" value="vWA-like"/>
    <property type="match status" value="1"/>
</dbReference>
<feature type="transmembrane region" description="Helical" evidence="1">
    <location>
        <begin position="803"/>
        <end position="821"/>
    </location>
</feature>